<keyword evidence="2" id="KW-1185">Reference proteome</keyword>
<dbReference type="Proteomes" id="UP000050865">
    <property type="component" value="Unassembled WGS sequence"/>
</dbReference>
<dbReference type="PATRIC" id="fig|1423730.4.peg.2449"/>
<dbReference type="STRING" id="1423730.FC75_GL002361"/>
<evidence type="ECO:0000313" key="1">
    <source>
        <dbReference type="EMBL" id="KRN25820.1"/>
    </source>
</evidence>
<name>A0A0R2FM24_9LACO</name>
<evidence type="ECO:0000313" key="2">
    <source>
        <dbReference type="Proteomes" id="UP000050865"/>
    </source>
</evidence>
<organism evidence="1 2">
    <name type="scientific">Lacticaseibacillus camelliae DSM 22697 = JCM 13995</name>
    <dbReference type="NCBI Taxonomy" id="1423730"/>
    <lineage>
        <taxon>Bacteria</taxon>
        <taxon>Bacillati</taxon>
        <taxon>Bacillota</taxon>
        <taxon>Bacilli</taxon>
        <taxon>Lactobacillales</taxon>
        <taxon>Lactobacillaceae</taxon>
        <taxon>Lacticaseibacillus</taxon>
    </lineage>
</organism>
<dbReference type="AlphaFoldDB" id="A0A0R2FM24"/>
<sequence length="303" mass="34922">MKEVFFMTETSGFLQVEGWVMNGLNRYMIDPAGDTVRLPLLVLYADRFWNRNGVPLALSSQPISVEFTAALAHQKHVWTLGERIRVSGQVAAINVTRASQQKAVQRVRQRIVTLDRNELAHFWTGMLRRDDQLARVTNFRNQYLAGKIGLNRLQNEENRIFSRERHVWLVQLAIVHDKQLAIRRQAAPTLLANSRPAYLLKNSSLLSHAVSGRARVAWLEAPNHSARGGVRSVFRATPRQPVVERKLIKDQYNRAELLVPLERFRKNWLKAGRPVDWLPSVPADLRDKQAEWLEYEANKRVKV</sequence>
<comment type="caution">
    <text evidence="1">The sequence shown here is derived from an EMBL/GenBank/DDBJ whole genome shotgun (WGS) entry which is preliminary data.</text>
</comment>
<dbReference type="EMBL" id="AYZJ01000004">
    <property type="protein sequence ID" value="KRN25820.1"/>
    <property type="molecule type" value="Genomic_DNA"/>
</dbReference>
<proteinExistence type="predicted"/>
<accession>A0A0R2FM24</accession>
<gene>
    <name evidence="1" type="ORF">FC75_GL002361</name>
</gene>
<reference evidence="1 2" key="1">
    <citation type="journal article" date="2015" name="Genome Announc.">
        <title>Expanding the biotechnology potential of lactobacilli through comparative genomics of 213 strains and associated genera.</title>
        <authorList>
            <person name="Sun Z."/>
            <person name="Harris H.M."/>
            <person name="McCann A."/>
            <person name="Guo C."/>
            <person name="Argimon S."/>
            <person name="Zhang W."/>
            <person name="Yang X."/>
            <person name="Jeffery I.B."/>
            <person name="Cooney J.C."/>
            <person name="Kagawa T.F."/>
            <person name="Liu W."/>
            <person name="Song Y."/>
            <person name="Salvetti E."/>
            <person name="Wrobel A."/>
            <person name="Rasinkangas P."/>
            <person name="Parkhill J."/>
            <person name="Rea M.C."/>
            <person name="O'Sullivan O."/>
            <person name="Ritari J."/>
            <person name="Douillard F.P."/>
            <person name="Paul Ross R."/>
            <person name="Yang R."/>
            <person name="Briner A.E."/>
            <person name="Felis G.E."/>
            <person name="de Vos W.M."/>
            <person name="Barrangou R."/>
            <person name="Klaenhammer T.R."/>
            <person name="Caufield P.W."/>
            <person name="Cui Y."/>
            <person name="Zhang H."/>
            <person name="O'Toole P.W."/>
        </authorList>
    </citation>
    <scope>NUCLEOTIDE SEQUENCE [LARGE SCALE GENOMIC DNA]</scope>
    <source>
        <strain evidence="1 2">DSM 22697</strain>
    </source>
</reference>
<protein>
    <submittedName>
        <fullName evidence="1">Uncharacterized protein</fullName>
    </submittedName>
</protein>